<gene>
    <name evidence="1" type="ORF">DFR52_104174</name>
</gene>
<organism evidence="1 2">
    <name type="scientific">Hoeflea marina</name>
    <dbReference type="NCBI Taxonomy" id="274592"/>
    <lineage>
        <taxon>Bacteria</taxon>
        <taxon>Pseudomonadati</taxon>
        <taxon>Pseudomonadota</taxon>
        <taxon>Alphaproteobacteria</taxon>
        <taxon>Hyphomicrobiales</taxon>
        <taxon>Rhizobiaceae</taxon>
        <taxon>Hoeflea</taxon>
    </lineage>
</organism>
<keyword evidence="2" id="KW-1185">Reference proteome</keyword>
<reference evidence="1 2" key="1">
    <citation type="submission" date="2018-05" db="EMBL/GenBank/DDBJ databases">
        <title>Genomic Encyclopedia of Type Strains, Phase IV (KMG-IV): sequencing the most valuable type-strain genomes for metagenomic binning, comparative biology and taxonomic classification.</title>
        <authorList>
            <person name="Goeker M."/>
        </authorList>
    </citation>
    <scope>NUCLEOTIDE SEQUENCE [LARGE SCALE GENOMIC DNA]</scope>
    <source>
        <strain evidence="1 2">DSM 16791</strain>
    </source>
</reference>
<name>A0A317PLE8_9HYPH</name>
<protein>
    <submittedName>
        <fullName evidence="1">Uncharacterized protein</fullName>
    </submittedName>
</protein>
<accession>A0A317PLE8</accession>
<dbReference type="EMBL" id="QGTR01000004">
    <property type="protein sequence ID" value="PWV98883.1"/>
    <property type="molecule type" value="Genomic_DNA"/>
</dbReference>
<evidence type="ECO:0000313" key="2">
    <source>
        <dbReference type="Proteomes" id="UP000246352"/>
    </source>
</evidence>
<comment type="caution">
    <text evidence="1">The sequence shown here is derived from an EMBL/GenBank/DDBJ whole genome shotgun (WGS) entry which is preliminary data.</text>
</comment>
<proteinExistence type="predicted"/>
<dbReference type="Proteomes" id="UP000246352">
    <property type="component" value="Unassembled WGS sequence"/>
</dbReference>
<sequence>MNKRVYAKPALMKSSLTLQAVTAGAFVSGDK</sequence>
<evidence type="ECO:0000313" key="1">
    <source>
        <dbReference type="EMBL" id="PWV98883.1"/>
    </source>
</evidence>
<dbReference type="AlphaFoldDB" id="A0A317PLE8"/>